<gene>
    <name evidence="1" type="ORF">EVOR1521_LOCUS12355</name>
</gene>
<dbReference type="EMBL" id="CAUJNA010001291">
    <property type="protein sequence ID" value="CAJ1385847.1"/>
    <property type="molecule type" value="Genomic_DNA"/>
</dbReference>
<dbReference type="Proteomes" id="UP001178507">
    <property type="component" value="Unassembled WGS sequence"/>
</dbReference>
<reference evidence="1" key="1">
    <citation type="submission" date="2023-08" db="EMBL/GenBank/DDBJ databases">
        <authorList>
            <person name="Chen Y."/>
            <person name="Shah S."/>
            <person name="Dougan E. K."/>
            <person name="Thang M."/>
            <person name="Chan C."/>
        </authorList>
    </citation>
    <scope>NUCLEOTIDE SEQUENCE</scope>
</reference>
<name>A0AA36MW16_9DINO</name>
<protein>
    <submittedName>
        <fullName evidence="1">Uncharacterized protein</fullName>
    </submittedName>
</protein>
<organism evidence="1 2">
    <name type="scientific">Effrenium voratum</name>
    <dbReference type="NCBI Taxonomy" id="2562239"/>
    <lineage>
        <taxon>Eukaryota</taxon>
        <taxon>Sar</taxon>
        <taxon>Alveolata</taxon>
        <taxon>Dinophyceae</taxon>
        <taxon>Suessiales</taxon>
        <taxon>Symbiodiniaceae</taxon>
        <taxon>Effrenium</taxon>
    </lineage>
</organism>
<sequence>MEEANCHELVFSCYKKLLCLCLKVQKLLDTEQEPDAATLQKSYKKASEELPSMDEVLAIVGKSSTEFFFTFPEFAKVFIAPFQLVLHSELLWPMPPALSY</sequence>
<comment type="caution">
    <text evidence="1">The sequence shown here is derived from an EMBL/GenBank/DDBJ whole genome shotgun (WGS) entry which is preliminary data.</text>
</comment>
<proteinExistence type="predicted"/>
<evidence type="ECO:0000313" key="1">
    <source>
        <dbReference type="EMBL" id="CAJ1385847.1"/>
    </source>
</evidence>
<dbReference type="AlphaFoldDB" id="A0AA36MW16"/>
<accession>A0AA36MW16</accession>
<evidence type="ECO:0000313" key="2">
    <source>
        <dbReference type="Proteomes" id="UP001178507"/>
    </source>
</evidence>
<keyword evidence="2" id="KW-1185">Reference proteome</keyword>